<dbReference type="PROSITE" id="PS50179">
    <property type="entry name" value="VHS"/>
    <property type="match status" value="1"/>
</dbReference>
<dbReference type="PROSITE" id="PS50330">
    <property type="entry name" value="UIM"/>
    <property type="match status" value="1"/>
</dbReference>
<keyword evidence="5" id="KW-0472">Membrane</keyword>
<evidence type="ECO:0000256" key="5">
    <source>
        <dbReference type="ARBA" id="ARBA00023136"/>
    </source>
</evidence>
<feature type="compositionally biased region" description="Polar residues" evidence="6">
    <location>
        <begin position="815"/>
        <end position="840"/>
    </location>
</feature>
<dbReference type="EMBL" id="NBII01000004">
    <property type="protein sequence ID" value="PAV19899.1"/>
    <property type="molecule type" value="Genomic_DNA"/>
</dbReference>
<organism evidence="8 9">
    <name type="scientific">Pyrrhoderma noxium</name>
    <dbReference type="NCBI Taxonomy" id="2282107"/>
    <lineage>
        <taxon>Eukaryota</taxon>
        <taxon>Fungi</taxon>
        <taxon>Dikarya</taxon>
        <taxon>Basidiomycota</taxon>
        <taxon>Agaricomycotina</taxon>
        <taxon>Agaricomycetes</taxon>
        <taxon>Hymenochaetales</taxon>
        <taxon>Hymenochaetaceae</taxon>
        <taxon>Pyrrhoderma</taxon>
    </lineage>
</organism>
<feature type="compositionally biased region" description="Low complexity" evidence="6">
    <location>
        <begin position="185"/>
        <end position="217"/>
    </location>
</feature>
<feature type="compositionally biased region" description="Low complexity" evidence="6">
    <location>
        <begin position="583"/>
        <end position="612"/>
    </location>
</feature>
<name>A0A286UK46_9AGAM</name>
<dbReference type="InterPro" id="IPR050670">
    <property type="entry name" value="STAM"/>
</dbReference>
<dbReference type="GO" id="GO:0043328">
    <property type="term" value="P:protein transport to vacuole involved in ubiquitin-dependent protein catabolic process via the multivesicular body sorting pathway"/>
    <property type="evidence" value="ECO:0007669"/>
    <property type="project" value="TreeGrafter"/>
</dbReference>
<dbReference type="Gene3D" id="1.20.5.1940">
    <property type="match status" value="1"/>
</dbReference>
<reference evidence="8 9" key="1">
    <citation type="journal article" date="2017" name="Mol. Ecol.">
        <title>Comparative and population genomic landscape of Phellinus noxius: A hypervariable fungus causing root rot in trees.</title>
        <authorList>
            <person name="Chung C.L."/>
            <person name="Lee T.J."/>
            <person name="Akiba M."/>
            <person name="Lee H.H."/>
            <person name="Kuo T.H."/>
            <person name="Liu D."/>
            <person name="Ke H.M."/>
            <person name="Yokoi T."/>
            <person name="Roa M.B."/>
            <person name="Lu M.J."/>
            <person name="Chang Y.Y."/>
            <person name="Ann P.J."/>
            <person name="Tsai J.N."/>
            <person name="Chen C.Y."/>
            <person name="Tzean S.S."/>
            <person name="Ota Y."/>
            <person name="Hattori T."/>
            <person name="Sahashi N."/>
            <person name="Liou R.F."/>
            <person name="Kikuchi T."/>
            <person name="Tsai I.J."/>
        </authorList>
    </citation>
    <scope>NUCLEOTIDE SEQUENCE [LARGE SCALE GENOMIC DNA]</scope>
    <source>
        <strain evidence="8 9">FFPRI411160</strain>
    </source>
</reference>
<dbReference type="GO" id="GO:0010008">
    <property type="term" value="C:endosome membrane"/>
    <property type="evidence" value="ECO:0007669"/>
    <property type="project" value="UniProtKB-SubCell"/>
</dbReference>
<dbReference type="InParanoid" id="A0A286UK46"/>
<dbReference type="STRING" id="2282107.A0A286UK46"/>
<evidence type="ECO:0000313" key="8">
    <source>
        <dbReference type="EMBL" id="PAV19899.1"/>
    </source>
</evidence>
<dbReference type="InterPro" id="IPR002014">
    <property type="entry name" value="VHS_dom"/>
</dbReference>
<evidence type="ECO:0000256" key="1">
    <source>
        <dbReference type="ARBA" id="ARBA00004125"/>
    </source>
</evidence>
<dbReference type="Pfam" id="PF00790">
    <property type="entry name" value="VHS"/>
    <property type="match status" value="1"/>
</dbReference>
<dbReference type="SUPFAM" id="SSF48464">
    <property type="entry name" value="ENTH/VHS domain"/>
    <property type="match status" value="1"/>
</dbReference>
<dbReference type="CDD" id="cd21386">
    <property type="entry name" value="GAT_Hse1"/>
    <property type="match status" value="1"/>
</dbReference>
<dbReference type="GO" id="GO:0033565">
    <property type="term" value="C:ESCRT-0 complex"/>
    <property type="evidence" value="ECO:0007669"/>
    <property type="project" value="TreeGrafter"/>
</dbReference>
<feature type="compositionally biased region" description="Low complexity" evidence="6">
    <location>
        <begin position="752"/>
        <end position="761"/>
    </location>
</feature>
<keyword evidence="2" id="KW-0813">Transport</keyword>
<dbReference type="CDD" id="cd16978">
    <property type="entry name" value="VHS_HSE1"/>
    <property type="match status" value="1"/>
</dbReference>
<dbReference type="PANTHER" id="PTHR45929:SF3">
    <property type="entry name" value="JAK PATHWAY SIGNAL TRANSDUCTION ADAPTOR MOLECULE"/>
    <property type="match status" value="1"/>
</dbReference>
<dbReference type="InterPro" id="IPR036028">
    <property type="entry name" value="SH3-like_dom_sf"/>
</dbReference>
<dbReference type="InterPro" id="IPR008942">
    <property type="entry name" value="ENTH_VHS"/>
</dbReference>
<evidence type="ECO:0000256" key="3">
    <source>
        <dbReference type="ARBA" id="ARBA00022753"/>
    </source>
</evidence>
<comment type="subcellular location">
    <subcellularLocation>
        <location evidence="1">Endosome membrane</location>
        <topology evidence="1">Peripheral membrane protein</topology>
        <orientation evidence="1">Cytoplasmic side</orientation>
    </subcellularLocation>
</comment>
<protein>
    <submittedName>
        <fullName evidence="8">Class e vacuolar-sorting machinery hse1</fullName>
    </submittedName>
</protein>
<keyword evidence="3" id="KW-0967">Endosome</keyword>
<evidence type="ECO:0000313" key="9">
    <source>
        <dbReference type="Proteomes" id="UP000217199"/>
    </source>
</evidence>
<feature type="region of interest" description="Disordered" evidence="6">
    <location>
        <begin position="688"/>
        <end position="840"/>
    </location>
</feature>
<feature type="compositionally biased region" description="Low complexity" evidence="6">
    <location>
        <begin position="732"/>
        <end position="744"/>
    </location>
</feature>
<dbReference type="Pfam" id="PF03127">
    <property type="entry name" value="GAT"/>
    <property type="match status" value="1"/>
</dbReference>
<dbReference type="PANTHER" id="PTHR45929">
    <property type="entry name" value="JAK PATHWAY SIGNAL TRANSDUCTION ADAPTOR MOLECULE"/>
    <property type="match status" value="1"/>
</dbReference>
<comment type="caution">
    <text evidence="8">The sequence shown here is derived from an EMBL/GenBank/DDBJ whole genome shotgun (WGS) entry which is preliminary data.</text>
</comment>
<dbReference type="InterPro" id="IPR003903">
    <property type="entry name" value="UIM_dom"/>
</dbReference>
<feature type="compositionally biased region" description="Low complexity" evidence="6">
    <location>
        <begin position="621"/>
        <end position="642"/>
    </location>
</feature>
<proteinExistence type="predicted"/>
<keyword evidence="4" id="KW-0653">Protein transport</keyword>
<dbReference type="Proteomes" id="UP000217199">
    <property type="component" value="Unassembled WGS sequence"/>
</dbReference>
<feature type="region of interest" description="Disordered" evidence="6">
    <location>
        <begin position="174"/>
        <end position="282"/>
    </location>
</feature>
<feature type="region of interest" description="Disordered" evidence="6">
    <location>
        <begin position="453"/>
        <end position="662"/>
    </location>
</feature>
<dbReference type="InterPro" id="IPR004152">
    <property type="entry name" value="GAT_dom"/>
</dbReference>
<dbReference type="GO" id="GO:0043130">
    <property type="term" value="F:ubiquitin binding"/>
    <property type="evidence" value="ECO:0007669"/>
    <property type="project" value="InterPro"/>
</dbReference>
<keyword evidence="9" id="KW-1185">Reference proteome</keyword>
<evidence type="ECO:0000256" key="6">
    <source>
        <dbReference type="SAM" id="MobiDB-lite"/>
    </source>
</evidence>
<feature type="compositionally biased region" description="Polar residues" evidence="6">
    <location>
        <begin position="540"/>
        <end position="550"/>
    </location>
</feature>
<accession>A0A286UK46</accession>
<dbReference type="SUPFAM" id="SSF50044">
    <property type="entry name" value="SH3-domain"/>
    <property type="match status" value="1"/>
</dbReference>
<sequence length="840" mass="92830">MFRGGQPNPYDEIVVKTTDENLTSENWELILNLCDRVQDEGEQGARNVINAVLKRFAHRNPNVQLYALALVEALSKNCGINVHREIASRSFTQGLERLVTDRTSHDKVKRKALSLINMWTIDFENDPTLGIMEECYDDLRGKGYKFEEQQEPPPPQVDDEIRRREEEELQRVLEMSVHDKGGRPGWDSSYSGVGGSSSKAGPSTSSSKPSASSSKPADTNPPSRYGTNDYGYAKSTSGYVPARTPSPEVRMTTAPVTAPTPAYTATPSPQTQMNSSSQSSLPLTSVSRVRALHTFEGSEQGELSFVKGIFPVNYVELLPDPTPEEIAREAEQEAAIFAQAANIDKLLNMLRGFDPEHDNLADNEEIQELYHNGMTLRPKIVKLIEKYSQKRDELVLMNDAFVKARTMFDRMMEESLARHTGLYDTRFQYQPSRQDNRATIYGGGFEQGYPGYPQPNAGYQVPVAQTPGPQPYSTPPYAAQQHGYGAYPAQPATVPYGPQEAPSYSPYGQPPLAQPTSPHPQPQVQIQQQTQSPQAGVESMYSSFANMNIGQPQQTPQAQASAAPQYTQQPQPQQNGYVEPIAIGQPQVQIQGQPQPQQQQPQQPQQQIQQQPHSPVRTHTQGSQPEPQSPGSQQQSQLQGGPKLITQGPPYIFDPTATYPDPNAQAWAQYYAQGGTDLTGSVYFISIPGLKEPVPSPSAGPQTHGQVEHAIGQQLPYGQETERKTSYGSVEAQLPAQSQLQSQPQPQPQSQPQPQAQIQPQVQTPEAQQHYPIQIQTQAQSQPPHYQVQPQLHSPQQQHQQPVQIPTQPQPQPLNIVSSSPVQTQMPQSIYQEPASTAAI</sequence>
<dbReference type="SUPFAM" id="SSF89009">
    <property type="entry name" value="GAT-like domain"/>
    <property type="match status" value="1"/>
</dbReference>
<feature type="compositionally biased region" description="Low complexity" evidence="6">
    <location>
        <begin position="787"/>
        <end position="807"/>
    </location>
</feature>
<feature type="domain" description="VHS" evidence="7">
    <location>
        <begin position="17"/>
        <end position="147"/>
    </location>
</feature>
<evidence type="ECO:0000259" key="7">
    <source>
        <dbReference type="PROSITE" id="PS50179"/>
    </source>
</evidence>
<feature type="compositionally biased region" description="Polar residues" evidence="6">
    <location>
        <begin position="774"/>
        <end position="784"/>
    </location>
</feature>
<feature type="compositionally biased region" description="Low complexity" evidence="6">
    <location>
        <begin position="252"/>
        <end position="282"/>
    </location>
</feature>
<dbReference type="GO" id="GO:0035091">
    <property type="term" value="F:phosphatidylinositol binding"/>
    <property type="evidence" value="ECO:0007669"/>
    <property type="project" value="InterPro"/>
</dbReference>
<dbReference type="SMART" id="SM00288">
    <property type="entry name" value="VHS"/>
    <property type="match status" value="1"/>
</dbReference>
<evidence type="ECO:0000256" key="2">
    <source>
        <dbReference type="ARBA" id="ARBA00022448"/>
    </source>
</evidence>
<dbReference type="OrthoDB" id="10255964at2759"/>
<feature type="compositionally biased region" description="Pro residues" evidence="6">
    <location>
        <begin position="508"/>
        <end position="521"/>
    </location>
</feature>
<dbReference type="Gene3D" id="1.25.40.90">
    <property type="match status" value="1"/>
</dbReference>
<feature type="compositionally biased region" description="Low complexity" evidence="6">
    <location>
        <begin position="522"/>
        <end position="534"/>
    </location>
</feature>
<feature type="compositionally biased region" description="Low complexity" evidence="6">
    <location>
        <begin position="551"/>
        <end position="574"/>
    </location>
</feature>
<dbReference type="AlphaFoldDB" id="A0A286UK46"/>
<evidence type="ECO:0000256" key="4">
    <source>
        <dbReference type="ARBA" id="ARBA00022927"/>
    </source>
</evidence>
<gene>
    <name evidence="8" type="ORF">PNOK_0483300</name>
</gene>